<dbReference type="PANTHER" id="PTHR35486:SF1">
    <property type="entry name" value="OS02G0689500 PROTEIN"/>
    <property type="match status" value="1"/>
</dbReference>
<protein>
    <submittedName>
        <fullName evidence="2">Uncharacterized protein</fullName>
    </submittedName>
</protein>
<feature type="compositionally biased region" description="Basic and acidic residues" evidence="1">
    <location>
        <begin position="141"/>
        <end position="157"/>
    </location>
</feature>
<dbReference type="EMBL" id="AMZH03011655">
    <property type="protein sequence ID" value="RRT52473.1"/>
    <property type="molecule type" value="Genomic_DNA"/>
</dbReference>
<comment type="caution">
    <text evidence="2">The sequence shown here is derived from an EMBL/GenBank/DDBJ whole genome shotgun (WGS) entry which is preliminary data.</text>
</comment>
<sequence>MKCERHPFEAGVGVCASCLRQRLLAITAPAQAASSPEHPSPLPFPFPRSVSPYGSRRTAGSRRYSSVVSALFGQHEPGDRDRKPQKLRSWLSALLRGRRKKNMSSVYPPEDAAAGSSWDPEPEFRYGAKSPCRSWHRKRPPMREPTGEHHHRDGDDPTRFATCFSPLMIASCSRRRSRMEEIGFSKQGPHHRRRASTGGPLLYADPPPKLAAYVTVR</sequence>
<dbReference type="InterPro" id="IPR008004">
    <property type="entry name" value="OCTOPUS-like"/>
</dbReference>
<evidence type="ECO:0000256" key="1">
    <source>
        <dbReference type="SAM" id="MobiDB-lite"/>
    </source>
</evidence>
<reference evidence="2 3" key="1">
    <citation type="journal article" date="2014" name="Agronomy (Basel)">
        <title>A Draft Genome Sequence for Ensete ventricosum, the Drought-Tolerant Tree Against Hunger.</title>
        <authorList>
            <person name="Harrison J."/>
            <person name="Moore K.A."/>
            <person name="Paszkiewicz K."/>
            <person name="Jones T."/>
            <person name="Grant M."/>
            <person name="Ambacheew D."/>
            <person name="Muzemil S."/>
            <person name="Studholme D.J."/>
        </authorList>
    </citation>
    <scope>NUCLEOTIDE SEQUENCE [LARGE SCALE GENOMIC DNA]</scope>
</reference>
<accession>A0A426YL81</accession>
<feature type="region of interest" description="Disordered" evidence="1">
    <location>
        <begin position="182"/>
        <end position="204"/>
    </location>
</feature>
<evidence type="ECO:0000313" key="2">
    <source>
        <dbReference type="EMBL" id="RRT52473.1"/>
    </source>
</evidence>
<evidence type="ECO:0000313" key="3">
    <source>
        <dbReference type="Proteomes" id="UP000287651"/>
    </source>
</evidence>
<dbReference type="Proteomes" id="UP000287651">
    <property type="component" value="Unassembled WGS sequence"/>
</dbReference>
<dbReference type="Pfam" id="PF05340">
    <property type="entry name" value="DUF740"/>
    <property type="match status" value="1"/>
</dbReference>
<proteinExistence type="predicted"/>
<gene>
    <name evidence="2" type="ORF">B296_00050450</name>
</gene>
<dbReference type="PANTHER" id="PTHR35486">
    <property type="entry name" value="EXPRESSED PROTEIN"/>
    <property type="match status" value="1"/>
</dbReference>
<feature type="region of interest" description="Disordered" evidence="1">
    <location>
        <begin position="132"/>
        <end position="157"/>
    </location>
</feature>
<dbReference type="AlphaFoldDB" id="A0A426YL81"/>
<name>A0A426YL81_ENSVE</name>
<organism evidence="2 3">
    <name type="scientific">Ensete ventricosum</name>
    <name type="common">Abyssinian banana</name>
    <name type="synonym">Musa ensete</name>
    <dbReference type="NCBI Taxonomy" id="4639"/>
    <lineage>
        <taxon>Eukaryota</taxon>
        <taxon>Viridiplantae</taxon>
        <taxon>Streptophyta</taxon>
        <taxon>Embryophyta</taxon>
        <taxon>Tracheophyta</taxon>
        <taxon>Spermatophyta</taxon>
        <taxon>Magnoliopsida</taxon>
        <taxon>Liliopsida</taxon>
        <taxon>Zingiberales</taxon>
        <taxon>Musaceae</taxon>
        <taxon>Ensete</taxon>
    </lineage>
</organism>
<feature type="region of interest" description="Disordered" evidence="1">
    <location>
        <begin position="101"/>
        <end position="120"/>
    </location>
</feature>